<feature type="active site" description="Thioimide intermediate" evidence="5">
    <location>
        <position position="178"/>
    </location>
</feature>
<comment type="pathway">
    <text evidence="5">tRNA modification; tRNA-queuosine biosynthesis.</text>
</comment>
<evidence type="ECO:0000313" key="8">
    <source>
        <dbReference type="Proteomes" id="UP000487117"/>
    </source>
</evidence>
<dbReference type="PANTHER" id="PTHR34354">
    <property type="entry name" value="NADPH-DEPENDENT 7-CYANO-7-DEAZAGUANINE REDUCTASE"/>
    <property type="match status" value="1"/>
</dbReference>
<feature type="binding site" evidence="5">
    <location>
        <begin position="82"/>
        <end position="84"/>
    </location>
    <ligand>
        <name>substrate</name>
    </ligand>
</feature>
<organism evidence="7 8">
    <name type="scientific">Stenotrophomonas maltophilia</name>
    <name type="common">Pseudomonas maltophilia</name>
    <name type="synonym">Xanthomonas maltophilia</name>
    <dbReference type="NCBI Taxonomy" id="40324"/>
    <lineage>
        <taxon>Bacteria</taxon>
        <taxon>Pseudomonadati</taxon>
        <taxon>Pseudomonadota</taxon>
        <taxon>Gammaproteobacteria</taxon>
        <taxon>Lysobacterales</taxon>
        <taxon>Lysobacteraceae</taxon>
        <taxon>Stenotrophomonas</taxon>
        <taxon>Stenotrophomonas maltophilia group</taxon>
    </lineage>
</organism>
<evidence type="ECO:0000313" key="7">
    <source>
        <dbReference type="EMBL" id="KAF1015097.1"/>
    </source>
</evidence>
<dbReference type="EMBL" id="WNDS01000003">
    <property type="protein sequence ID" value="KAF1015097.1"/>
    <property type="molecule type" value="Genomic_DNA"/>
</dbReference>
<proteinExistence type="inferred from homology"/>
<comment type="function">
    <text evidence="5">Catalyzes the NADPH-dependent reduction of 7-cyano-7-deazaguanine (preQ0) to 7-aminomethyl-7-deazaguanine (preQ1).</text>
</comment>
<evidence type="ECO:0000256" key="3">
    <source>
        <dbReference type="ARBA" id="ARBA00022857"/>
    </source>
</evidence>
<evidence type="ECO:0000256" key="1">
    <source>
        <dbReference type="ARBA" id="ARBA00022490"/>
    </source>
</evidence>
<feature type="binding site" evidence="5">
    <location>
        <begin position="246"/>
        <end position="247"/>
    </location>
    <ligand>
        <name>NADPH</name>
        <dbReference type="ChEBI" id="CHEBI:57783"/>
    </ligand>
</feature>
<comment type="similarity">
    <text evidence="5">Belongs to the GTP cyclohydrolase I family. QueF type 2 subfamily.</text>
</comment>
<comment type="caution">
    <text evidence="7">The sequence shown here is derived from an EMBL/GenBank/DDBJ whole genome shotgun (WGS) entry which is preliminary data.</text>
</comment>
<evidence type="ECO:0000259" key="6">
    <source>
        <dbReference type="Pfam" id="PF14819"/>
    </source>
</evidence>
<name>A0A7V8FGK6_STEMA</name>
<dbReference type="PIRSF" id="PIRSF004750">
    <property type="entry name" value="Nitrile_oxidored_YqcD_prd"/>
    <property type="match status" value="1"/>
</dbReference>
<dbReference type="GO" id="GO:0005737">
    <property type="term" value="C:cytoplasm"/>
    <property type="evidence" value="ECO:0007669"/>
    <property type="project" value="UniProtKB-SubCell"/>
</dbReference>
<dbReference type="Gene3D" id="3.30.1130.10">
    <property type="match status" value="2"/>
</dbReference>
<comment type="catalytic activity">
    <reaction evidence="5">
        <text>7-aminomethyl-7-carbaguanine + 2 NADP(+) = 7-cyano-7-carbaguanine + 2 NADPH + 3 H(+)</text>
        <dbReference type="Rhea" id="RHEA:13409"/>
        <dbReference type="ChEBI" id="CHEBI:15378"/>
        <dbReference type="ChEBI" id="CHEBI:45075"/>
        <dbReference type="ChEBI" id="CHEBI:57783"/>
        <dbReference type="ChEBI" id="CHEBI:58349"/>
        <dbReference type="ChEBI" id="CHEBI:58703"/>
        <dbReference type="EC" id="1.7.1.13"/>
    </reaction>
</comment>
<protein>
    <recommendedName>
        <fullName evidence="5">NADPH-dependent 7-cyano-7-deazaguanine reductase</fullName>
        <ecNumber evidence="5">1.7.1.13</ecNumber>
    </recommendedName>
    <alternativeName>
        <fullName evidence="5">7-cyano-7-carbaguanine reductase</fullName>
    </alternativeName>
    <alternativeName>
        <fullName evidence="5">NADPH-dependent nitrile oxidoreductase</fullName>
    </alternativeName>
    <alternativeName>
        <fullName evidence="5">PreQ(0) reductase</fullName>
    </alternativeName>
</protein>
<feature type="domain" description="NADPH-dependent 7-cyano-7-deazaguanine reductase N-terminal" evidence="6">
    <location>
        <begin position="15"/>
        <end position="124"/>
    </location>
</feature>
<dbReference type="EC" id="1.7.1.13" evidence="5"/>
<feature type="binding site" evidence="5">
    <location>
        <begin position="84"/>
        <end position="85"/>
    </location>
    <ligand>
        <name>NADPH</name>
        <dbReference type="ChEBI" id="CHEBI:57783"/>
    </ligand>
</feature>
<dbReference type="InterPro" id="IPR029500">
    <property type="entry name" value="QueF"/>
</dbReference>
<comment type="subcellular location">
    <subcellularLocation>
        <location evidence="5">Cytoplasm</location>
    </subcellularLocation>
</comment>
<reference evidence="8" key="1">
    <citation type="journal article" date="2020" name="MBio">
        <title>Horizontal gene transfer to a defensive symbiont with a reduced genome amongst a multipartite beetle microbiome.</title>
        <authorList>
            <person name="Waterworth S.C."/>
            <person name="Florez L.V."/>
            <person name="Rees E.R."/>
            <person name="Hertweck C."/>
            <person name="Kaltenpoth M."/>
            <person name="Kwan J.C."/>
        </authorList>
    </citation>
    <scope>NUCLEOTIDE SEQUENCE [LARGE SCALE GENOMIC DNA]</scope>
</reference>
<sequence>MNTPQDSSLGREVSYPSQYDPGLLFPIPHIGARAEIGLDDAALPFVGHDRWHAFELSWLDPRGKPQVAVATVQVPCTSPRLIESKSFKLYLNSLNSTRIDSAEALRERLVTDLSACAGAPVQVRFGLPELREAPLGESIDGMDVAIDCYGPPQADYLAADAGQVVEETLVSALLKSNCPVTGQPDWATVSLRYRGPKIDRAGLLRYLASYREHAEFHEQCVERIFSEVSARCQPQWLEVEARYTRRGGLDINPWRASPGIAAPAATYRELRQ</sequence>
<dbReference type="UniPathway" id="UPA00392"/>
<evidence type="ECO:0000256" key="2">
    <source>
        <dbReference type="ARBA" id="ARBA00022785"/>
    </source>
</evidence>
<dbReference type="InterPro" id="IPR043133">
    <property type="entry name" value="GTP-CH-I_C/QueF"/>
</dbReference>
<dbReference type="PANTHER" id="PTHR34354:SF1">
    <property type="entry name" value="NADPH-DEPENDENT 7-CYANO-7-DEAZAGUANINE REDUCTASE"/>
    <property type="match status" value="1"/>
</dbReference>
<dbReference type="GO" id="GO:0008616">
    <property type="term" value="P:tRNA queuosine(34) biosynthetic process"/>
    <property type="evidence" value="ECO:0007669"/>
    <property type="project" value="UniProtKB-UniRule"/>
</dbReference>
<comment type="subunit">
    <text evidence="5">Homodimer.</text>
</comment>
<dbReference type="AlphaFoldDB" id="A0A7V8FGK6"/>
<dbReference type="HAMAP" id="MF_00817">
    <property type="entry name" value="QueF_type2"/>
    <property type="match status" value="1"/>
</dbReference>
<keyword evidence="1 5" id="KW-0963">Cytoplasm</keyword>
<dbReference type="Pfam" id="PF14819">
    <property type="entry name" value="QueF_N"/>
    <property type="match status" value="1"/>
</dbReference>
<keyword evidence="3 5" id="KW-0521">NADP</keyword>
<feature type="binding site" evidence="5">
    <location>
        <begin position="217"/>
        <end position="218"/>
    </location>
    <ligand>
        <name>substrate</name>
    </ligand>
</feature>
<keyword evidence="2 5" id="KW-0671">Queuosine biosynthesis</keyword>
<dbReference type="GO" id="GO:0033739">
    <property type="term" value="F:preQ1 synthase activity"/>
    <property type="evidence" value="ECO:0007669"/>
    <property type="project" value="UniProtKB-UniRule"/>
</dbReference>
<keyword evidence="4 5" id="KW-0560">Oxidoreductase</keyword>
<dbReference type="SUPFAM" id="SSF55620">
    <property type="entry name" value="Tetrahydrobiopterin biosynthesis enzymes-like"/>
    <property type="match status" value="1"/>
</dbReference>
<dbReference type="InterPro" id="IPR050084">
    <property type="entry name" value="NADPH_dep_7-cyano-7-deazaG_red"/>
</dbReference>
<dbReference type="NCBIfam" id="TIGR03138">
    <property type="entry name" value="QueF"/>
    <property type="match status" value="1"/>
</dbReference>
<dbReference type="InterPro" id="IPR029139">
    <property type="entry name" value="QueF_N"/>
</dbReference>
<dbReference type="Pfam" id="PF14489">
    <property type="entry name" value="QueF"/>
    <property type="match status" value="1"/>
</dbReference>
<dbReference type="InterPro" id="IPR016428">
    <property type="entry name" value="QueF_type2"/>
</dbReference>
<gene>
    <name evidence="5 7" type="primary">queF</name>
    <name evidence="7" type="ORF">GAK31_02585</name>
</gene>
<evidence type="ECO:0000256" key="4">
    <source>
        <dbReference type="ARBA" id="ARBA00023002"/>
    </source>
</evidence>
<evidence type="ECO:0000256" key="5">
    <source>
        <dbReference type="HAMAP-Rule" id="MF_00817"/>
    </source>
</evidence>
<feature type="active site" description="Proton donor" evidence="5">
    <location>
        <position position="185"/>
    </location>
</feature>
<dbReference type="Proteomes" id="UP000487117">
    <property type="component" value="Unassembled WGS sequence"/>
</dbReference>
<accession>A0A7V8FGK6</accession>